<proteinExistence type="predicted"/>
<dbReference type="EMBL" id="BPLR01012238">
    <property type="protein sequence ID" value="GIY52414.1"/>
    <property type="molecule type" value="Genomic_DNA"/>
</dbReference>
<evidence type="ECO:0000313" key="2">
    <source>
        <dbReference type="Proteomes" id="UP001054945"/>
    </source>
</evidence>
<reference evidence="1 2" key="1">
    <citation type="submission" date="2021-06" db="EMBL/GenBank/DDBJ databases">
        <title>Caerostris extrusa draft genome.</title>
        <authorList>
            <person name="Kono N."/>
            <person name="Arakawa K."/>
        </authorList>
    </citation>
    <scope>NUCLEOTIDE SEQUENCE [LARGE SCALE GENOMIC DNA]</scope>
</reference>
<name>A0AAV4U3Q0_CAEEX</name>
<comment type="caution">
    <text evidence="1">The sequence shown here is derived from an EMBL/GenBank/DDBJ whole genome shotgun (WGS) entry which is preliminary data.</text>
</comment>
<evidence type="ECO:0000313" key="1">
    <source>
        <dbReference type="EMBL" id="GIY52414.1"/>
    </source>
</evidence>
<gene>
    <name evidence="1" type="ORF">CEXT_655331</name>
</gene>
<dbReference type="AlphaFoldDB" id="A0AAV4U3Q0"/>
<protein>
    <submittedName>
        <fullName evidence="1">Uncharacterized protein</fullName>
    </submittedName>
</protein>
<keyword evidence="2" id="KW-1185">Reference proteome</keyword>
<dbReference type="Proteomes" id="UP001054945">
    <property type="component" value="Unassembled WGS sequence"/>
</dbReference>
<sequence length="116" mass="13378">MYSFQQVHLWFVPPIVTFQKLIIMQTNRLEKLTSIGTESINKERNQLRVTVLSSISKAARCAEILVAYFVANPSSVLGLLEHRLNFDQSNLKGSTFPRWPPSTCEFSFRIEHKSYT</sequence>
<organism evidence="1 2">
    <name type="scientific">Caerostris extrusa</name>
    <name type="common">Bark spider</name>
    <name type="synonym">Caerostris bankana</name>
    <dbReference type="NCBI Taxonomy" id="172846"/>
    <lineage>
        <taxon>Eukaryota</taxon>
        <taxon>Metazoa</taxon>
        <taxon>Ecdysozoa</taxon>
        <taxon>Arthropoda</taxon>
        <taxon>Chelicerata</taxon>
        <taxon>Arachnida</taxon>
        <taxon>Araneae</taxon>
        <taxon>Araneomorphae</taxon>
        <taxon>Entelegynae</taxon>
        <taxon>Araneoidea</taxon>
        <taxon>Araneidae</taxon>
        <taxon>Caerostris</taxon>
    </lineage>
</organism>
<accession>A0AAV4U3Q0</accession>